<dbReference type="HOGENOM" id="CLU_2458580_0_0_1"/>
<reference evidence="2" key="1">
    <citation type="submission" date="2015-04" db="UniProtKB">
        <authorList>
            <consortium name="EnsemblPlants"/>
        </authorList>
    </citation>
    <scope>IDENTIFICATION</scope>
    <source>
        <strain evidence="2">SL10</strain>
    </source>
</reference>
<dbReference type="EnsemblPlants" id="ONIVA10G05570.1">
    <property type="protein sequence ID" value="ONIVA10G05570.1"/>
    <property type="gene ID" value="ONIVA10G05570"/>
</dbReference>
<evidence type="ECO:0000313" key="3">
    <source>
        <dbReference type="Proteomes" id="UP000006591"/>
    </source>
</evidence>
<dbReference type="AlphaFoldDB" id="A0A0E0IQP0"/>
<evidence type="ECO:0000256" key="1">
    <source>
        <dbReference type="SAM" id="MobiDB-lite"/>
    </source>
</evidence>
<feature type="region of interest" description="Disordered" evidence="1">
    <location>
        <begin position="1"/>
        <end position="63"/>
    </location>
</feature>
<keyword evidence="3" id="KW-1185">Reference proteome</keyword>
<dbReference type="Proteomes" id="UP000006591">
    <property type="component" value="Chromosome 10"/>
</dbReference>
<proteinExistence type="predicted"/>
<name>A0A0E0IQP0_ORYNI</name>
<organism evidence="2">
    <name type="scientific">Oryza nivara</name>
    <name type="common">Indian wild rice</name>
    <name type="synonym">Oryza sativa f. spontanea</name>
    <dbReference type="NCBI Taxonomy" id="4536"/>
    <lineage>
        <taxon>Eukaryota</taxon>
        <taxon>Viridiplantae</taxon>
        <taxon>Streptophyta</taxon>
        <taxon>Embryophyta</taxon>
        <taxon>Tracheophyta</taxon>
        <taxon>Spermatophyta</taxon>
        <taxon>Magnoliopsida</taxon>
        <taxon>Liliopsida</taxon>
        <taxon>Poales</taxon>
        <taxon>Poaceae</taxon>
        <taxon>BOP clade</taxon>
        <taxon>Oryzoideae</taxon>
        <taxon>Oryzeae</taxon>
        <taxon>Oryzinae</taxon>
        <taxon>Oryza</taxon>
    </lineage>
</organism>
<dbReference type="Gramene" id="ONIVA10G05570.1">
    <property type="protein sequence ID" value="ONIVA10G05570.1"/>
    <property type="gene ID" value="ONIVA10G05570"/>
</dbReference>
<evidence type="ECO:0000313" key="2">
    <source>
        <dbReference type="EnsemblPlants" id="ONIVA10G05570.1"/>
    </source>
</evidence>
<protein>
    <submittedName>
        <fullName evidence="2">Uncharacterized protein</fullName>
    </submittedName>
</protein>
<sequence length="89" mass="9229">MTRSAVASTEGRRWRDHRGQSEGGAGGERRWRGGGGGRRSDETPIRGEGGAEDGDGDSGREVGMEAARRELAGRCVVAAAIVLPAVALP</sequence>
<reference evidence="2" key="2">
    <citation type="submission" date="2018-04" db="EMBL/GenBank/DDBJ databases">
        <title>OnivRS2 (Oryza nivara Reference Sequence Version 2).</title>
        <authorList>
            <person name="Zhang J."/>
            <person name="Kudrna D."/>
            <person name="Lee S."/>
            <person name="Talag J."/>
            <person name="Rajasekar S."/>
            <person name="Welchert J."/>
            <person name="Hsing Y.-I."/>
            <person name="Wing R.A."/>
        </authorList>
    </citation>
    <scope>NUCLEOTIDE SEQUENCE [LARGE SCALE GENOMIC DNA]</scope>
</reference>
<accession>A0A0E0IQP0</accession>
<feature type="compositionally biased region" description="Basic and acidic residues" evidence="1">
    <location>
        <begin position="10"/>
        <end position="20"/>
    </location>
</feature>